<dbReference type="InterPro" id="IPR005114">
    <property type="entry name" value="Helicase_assoc"/>
</dbReference>
<name>A0A1E7F2V2_9STRA</name>
<feature type="domain" description="Helicase-associated" evidence="2">
    <location>
        <begin position="19"/>
        <end position="86"/>
    </location>
</feature>
<feature type="region of interest" description="Disordered" evidence="1">
    <location>
        <begin position="38"/>
        <end position="57"/>
    </location>
</feature>
<evidence type="ECO:0000256" key="1">
    <source>
        <dbReference type="SAM" id="MobiDB-lite"/>
    </source>
</evidence>
<accession>A0A1E7F2V2</accession>
<feature type="domain" description="Helicase-associated" evidence="2">
    <location>
        <begin position="237"/>
        <end position="293"/>
    </location>
</feature>
<dbReference type="InParanoid" id="A0A1E7F2V2"/>
<dbReference type="AlphaFoldDB" id="A0A1E7F2V2"/>
<organism evidence="3 4">
    <name type="scientific">Fragilariopsis cylindrus CCMP1102</name>
    <dbReference type="NCBI Taxonomy" id="635003"/>
    <lineage>
        <taxon>Eukaryota</taxon>
        <taxon>Sar</taxon>
        <taxon>Stramenopiles</taxon>
        <taxon>Ochrophyta</taxon>
        <taxon>Bacillariophyta</taxon>
        <taxon>Bacillariophyceae</taxon>
        <taxon>Bacillariophycidae</taxon>
        <taxon>Bacillariales</taxon>
        <taxon>Bacillariaceae</taxon>
        <taxon>Fragilariopsis</taxon>
    </lineage>
</organism>
<dbReference type="OrthoDB" id="44621at2759"/>
<dbReference type="Gene3D" id="6.10.140.530">
    <property type="match status" value="4"/>
</dbReference>
<dbReference type="EMBL" id="KV784364">
    <property type="protein sequence ID" value="OEU12501.1"/>
    <property type="molecule type" value="Genomic_DNA"/>
</dbReference>
<keyword evidence="4" id="KW-1185">Reference proteome</keyword>
<feature type="domain" description="Helicase-associated" evidence="2">
    <location>
        <begin position="92"/>
        <end position="161"/>
    </location>
</feature>
<evidence type="ECO:0000313" key="4">
    <source>
        <dbReference type="Proteomes" id="UP000095751"/>
    </source>
</evidence>
<evidence type="ECO:0000259" key="2">
    <source>
        <dbReference type="Pfam" id="PF03457"/>
    </source>
</evidence>
<sequence length="300" mass="35652">MLSSTSLTSEASASTVVGWDKKWMIMFRELVEYKNKHNGSTQVSQQHTGDSNDSASLGDWVKTQRRQYVKGELSERRIKLLNSISFVWKVYESTWNIMYNELLVYIKKHPDSANMKTSTSATFVPRKQYPKLGEWVNTQRTQYMRNELLPSRTKLLNDINFIWKDINLIKWMDMYNQLLEYKTQNKGKTMVPNPYKKNPKLGEWVRTQRVMYTTEILSESRIHLLEKIGFVWKAYSSKWMEMYSRLIEYKTKNGHCLVPFKYILDPSLGRWVGYNRGHCKDIKRKKLLNDIDFIWNPLSK</sequence>
<feature type="domain" description="Helicase-associated" evidence="2">
    <location>
        <begin position="170"/>
        <end position="230"/>
    </location>
</feature>
<dbReference type="Pfam" id="PF03457">
    <property type="entry name" value="HA"/>
    <property type="match status" value="4"/>
</dbReference>
<evidence type="ECO:0000313" key="3">
    <source>
        <dbReference type="EMBL" id="OEU12501.1"/>
    </source>
</evidence>
<dbReference type="PANTHER" id="PTHR33418">
    <property type="entry name" value="HELICASE-ASSOCIATED"/>
    <property type="match status" value="1"/>
</dbReference>
<dbReference type="PANTHER" id="PTHR33418:SF1">
    <property type="entry name" value="HELICASE-ASSOCIATED DOMAIN-CONTAINING PROTEIN"/>
    <property type="match status" value="1"/>
</dbReference>
<gene>
    <name evidence="3" type="ORF">FRACYDRAFT_191277</name>
</gene>
<feature type="compositionally biased region" description="Polar residues" evidence="1">
    <location>
        <begin position="38"/>
        <end position="55"/>
    </location>
</feature>
<protein>
    <recommendedName>
        <fullName evidence="2">Helicase-associated domain-containing protein</fullName>
    </recommendedName>
</protein>
<dbReference type="Proteomes" id="UP000095751">
    <property type="component" value="Unassembled WGS sequence"/>
</dbReference>
<proteinExistence type="predicted"/>
<dbReference type="KEGG" id="fcy:FRACYDRAFT_191277"/>
<reference evidence="3 4" key="1">
    <citation type="submission" date="2016-09" db="EMBL/GenBank/DDBJ databases">
        <title>Extensive genetic diversity and differential bi-allelic expression allows diatom success in the polar Southern Ocean.</title>
        <authorList>
            <consortium name="DOE Joint Genome Institute"/>
            <person name="Mock T."/>
            <person name="Otillar R.P."/>
            <person name="Strauss J."/>
            <person name="Dupont C."/>
            <person name="Frickenhaus S."/>
            <person name="Maumus F."/>
            <person name="Mcmullan M."/>
            <person name="Sanges R."/>
            <person name="Schmutz J."/>
            <person name="Toseland A."/>
            <person name="Valas R."/>
            <person name="Veluchamy A."/>
            <person name="Ward B.J."/>
            <person name="Allen A."/>
            <person name="Barry K."/>
            <person name="Falciatore A."/>
            <person name="Ferrante M."/>
            <person name="Fortunato A.E."/>
            <person name="Gloeckner G."/>
            <person name="Gruber A."/>
            <person name="Hipkin R."/>
            <person name="Janech M."/>
            <person name="Kroth P."/>
            <person name="Leese F."/>
            <person name="Lindquist E."/>
            <person name="Lyon B.R."/>
            <person name="Martin J."/>
            <person name="Mayer C."/>
            <person name="Parker M."/>
            <person name="Quesneville H."/>
            <person name="Raymond J."/>
            <person name="Uhlig C."/>
            <person name="Valentin K.U."/>
            <person name="Worden A.Z."/>
            <person name="Armbrust E.V."/>
            <person name="Bowler C."/>
            <person name="Green B."/>
            <person name="Moulton V."/>
            <person name="Van Oosterhout C."/>
            <person name="Grigoriev I."/>
        </authorList>
    </citation>
    <scope>NUCLEOTIDE SEQUENCE [LARGE SCALE GENOMIC DNA]</scope>
    <source>
        <strain evidence="3 4">CCMP1102</strain>
    </source>
</reference>